<evidence type="ECO:0000256" key="2">
    <source>
        <dbReference type="SAM" id="MobiDB-lite"/>
    </source>
</evidence>
<feature type="compositionally biased region" description="Polar residues" evidence="2">
    <location>
        <begin position="170"/>
        <end position="182"/>
    </location>
</feature>
<protein>
    <recommendedName>
        <fullName evidence="3">CCHC-type domain-containing protein</fullName>
    </recommendedName>
</protein>
<comment type="caution">
    <text evidence="4">The sequence shown here is derived from an EMBL/GenBank/DDBJ whole genome shotgun (WGS) entry which is preliminary data.</text>
</comment>
<dbReference type="Proteomes" id="UP000626092">
    <property type="component" value="Unassembled WGS sequence"/>
</dbReference>
<organism evidence="4 5">
    <name type="scientific">Rhododendron simsii</name>
    <name type="common">Sims's rhododendron</name>
    <dbReference type="NCBI Taxonomy" id="118357"/>
    <lineage>
        <taxon>Eukaryota</taxon>
        <taxon>Viridiplantae</taxon>
        <taxon>Streptophyta</taxon>
        <taxon>Embryophyta</taxon>
        <taxon>Tracheophyta</taxon>
        <taxon>Spermatophyta</taxon>
        <taxon>Magnoliopsida</taxon>
        <taxon>eudicotyledons</taxon>
        <taxon>Gunneridae</taxon>
        <taxon>Pentapetalae</taxon>
        <taxon>asterids</taxon>
        <taxon>Ericales</taxon>
        <taxon>Ericaceae</taxon>
        <taxon>Ericoideae</taxon>
        <taxon>Rhodoreae</taxon>
        <taxon>Rhododendron</taxon>
    </lineage>
</organism>
<dbReference type="Gene3D" id="2.40.70.10">
    <property type="entry name" value="Acid Proteases"/>
    <property type="match status" value="1"/>
</dbReference>
<name>A0A834LHV5_RHOSS</name>
<dbReference type="InterPro" id="IPR021109">
    <property type="entry name" value="Peptidase_aspartic_dom_sf"/>
</dbReference>
<feature type="domain" description="CCHC-type" evidence="3">
    <location>
        <begin position="142"/>
        <end position="158"/>
    </location>
</feature>
<dbReference type="Gene3D" id="4.10.60.10">
    <property type="entry name" value="Zinc finger, CCHC-type"/>
    <property type="match status" value="1"/>
</dbReference>
<dbReference type="OrthoDB" id="1936908at2759"/>
<keyword evidence="5" id="KW-1185">Reference proteome</keyword>
<dbReference type="Pfam" id="PF00098">
    <property type="entry name" value="zf-CCHC"/>
    <property type="match status" value="1"/>
</dbReference>
<dbReference type="InterPro" id="IPR001878">
    <property type="entry name" value="Znf_CCHC"/>
</dbReference>
<keyword evidence="1" id="KW-0479">Metal-binding</keyword>
<feature type="region of interest" description="Disordered" evidence="2">
    <location>
        <begin position="167"/>
        <end position="186"/>
    </location>
</feature>
<evidence type="ECO:0000259" key="3">
    <source>
        <dbReference type="PROSITE" id="PS50158"/>
    </source>
</evidence>
<keyword evidence="1" id="KW-0863">Zinc-finger</keyword>
<dbReference type="GO" id="GO:0003676">
    <property type="term" value="F:nucleic acid binding"/>
    <property type="evidence" value="ECO:0007669"/>
    <property type="project" value="InterPro"/>
</dbReference>
<evidence type="ECO:0000313" key="4">
    <source>
        <dbReference type="EMBL" id="KAF7137703.1"/>
    </source>
</evidence>
<keyword evidence="1" id="KW-0862">Zinc</keyword>
<gene>
    <name evidence="4" type="ORF">RHSIM_Rhsim07G0150600</name>
</gene>
<dbReference type="AlphaFoldDB" id="A0A834LHV5"/>
<reference evidence="4" key="1">
    <citation type="submission" date="2019-11" db="EMBL/GenBank/DDBJ databases">
        <authorList>
            <person name="Liu Y."/>
            <person name="Hou J."/>
            <person name="Li T.-Q."/>
            <person name="Guan C.-H."/>
            <person name="Wu X."/>
            <person name="Wu H.-Z."/>
            <person name="Ling F."/>
            <person name="Zhang R."/>
            <person name="Shi X.-G."/>
            <person name="Ren J.-P."/>
            <person name="Chen E.-F."/>
            <person name="Sun J.-M."/>
        </authorList>
    </citation>
    <scope>NUCLEOTIDE SEQUENCE</scope>
    <source>
        <strain evidence="4">Adult_tree_wgs_1</strain>
        <tissue evidence="4">Leaves</tissue>
    </source>
</reference>
<dbReference type="EMBL" id="WJXA01000007">
    <property type="protein sequence ID" value="KAF7137703.1"/>
    <property type="molecule type" value="Genomic_DNA"/>
</dbReference>
<dbReference type="SUPFAM" id="SSF57756">
    <property type="entry name" value="Retrovirus zinc finger-like domains"/>
    <property type="match status" value="1"/>
</dbReference>
<dbReference type="GO" id="GO:0008270">
    <property type="term" value="F:zinc ion binding"/>
    <property type="evidence" value="ECO:0007669"/>
    <property type="project" value="UniProtKB-KW"/>
</dbReference>
<proteinExistence type="predicted"/>
<evidence type="ECO:0000256" key="1">
    <source>
        <dbReference type="PROSITE-ProRule" id="PRU00047"/>
    </source>
</evidence>
<dbReference type="InterPro" id="IPR036875">
    <property type="entry name" value="Znf_CCHC_sf"/>
</dbReference>
<dbReference type="Pfam" id="PF08284">
    <property type="entry name" value="RVP_2"/>
    <property type="match status" value="1"/>
</dbReference>
<evidence type="ECO:0000313" key="5">
    <source>
        <dbReference type="Proteomes" id="UP000626092"/>
    </source>
</evidence>
<accession>A0A834LHV5</accession>
<dbReference type="PROSITE" id="PS50158">
    <property type="entry name" value="ZF_CCHC"/>
    <property type="match status" value="1"/>
</dbReference>
<sequence length="281" mass="32222">MKPATATVQNAPPPHHVVILQGENLQANARSAEVIIDEGHVRNIQKMKPPTFEGGLNITQAEEWLTEMEKVFRVTRCTELEQTTLSTYNLKGEAQQWRNLMNLKQRRSMTVTNYDEQLTLLANYVEHHIPNEDSKARRTTNRCFRCGEMGHIKRDYPKMRLGANVVPLGNHNQGARTENQGARTERRQGKAFALVPGDPWNTEDVSVNLIPMDMRYFDVILGMDWLSHNAITIDYISKCVIFRKLDAVECCFKREGVTPPVLSFCHSCSKTYTKGWIWNFV</sequence>